<dbReference type="EMBL" id="RCDD01000007">
    <property type="protein sequence ID" value="RLK54415.1"/>
    <property type="molecule type" value="Genomic_DNA"/>
</dbReference>
<keyword evidence="1" id="KW-1133">Transmembrane helix</keyword>
<dbReference type="InterPro" id="IPR027417">
    <property type="entry name" value="P-loop_NTPase"/>
</dbReference>
<protein>
    <submittedName>
        <fullName evidence="3">NACHT domain-containing protein</fullName>
    </submittedName>
</protein>
<evidence type="ECO:0000259" key="2">
    <source>
        <dbReference type="Pfam" id="PF05729"/>
    </source>
</evidence>
<dbReference type="Pfam" id="PF05729">
    <property type="entry name" value="NACHT"/>
    <property type="match status" value="1"/>
</dbReference>
<feature type="transmembrane region" description="Helical" evidence="1">
    <location>
        <begin position="588"/>
        <end position="609"/>
    </location>
</feature>
<dbReference type="Proteomes" id="UP000282454">
    <property type="component" value="Unassembled WGS sequence"/>
</dbReference>
<gene>
    <name evidence="3" type="ORF">CLV68_5965</name>
</gene>
<dbReference type="AlphaFoldDB" id="A0A421AX51"/>
<evidence type="ECO:0000313" key="4">
    <source>
        <dbReference type="Proteomes" id="UP000282454"/>
    </source>
</evidence>
<sequence length="671" mass="72622">MVGWQQLPRMQVGDVDPFSAVVALAALAAALWSGRQSVRAAQSTPVAVVEVAARLADEVRHREGRTRTQLLGGGRRTINVDFDFRSVPAHGADDAATAGRLAEVVDYYQALRPQRLVITGAAGAGKTVLALELLLGLLEVRSAEDPVPVRIPATAWDIERPLRDWLIQHLIDAYGQTSRTARALVDAGRILPVIDGLDELDAEPTPAYTSNAARAIEALNAYQHGRQAAPLVLTCRTLHYQALTDVDVWTHEAALVTIRAVDSDKARAFILSRVDTPGRWKAVLSTLQHHPDGPLAEGLSTPWRLSLATVVYEQRDRTGAHIRDPDDLIAVAVTGDPTAVRDHLLAHFIPAATAVYTTASNTEPPYTAEQIHQWLAVLAGYLHHNATTGRAVGDVPLSGTDLVLHQLWPLGGINRVRGTVIAMTALLWLIATAILLTRNGIGFSPGQIYGFTSAMLLIVPLAYTSWRELWPVPLRINTRQFHTNKGRHQLAGFCLTFGLATGLSAGLAGWLFGPADGLAGGLAGGLAVGLTLGLALGLTRGTPWEHHDAASGTWDPREIVRQDFALTLGLGLVFWLMIWLTIGLTPAVILGLMLGSGSLAGLGFGGTGIRYAALLLCTRDLFTSRPLPWRLSRFLHWCYHTGLIRQAGIGYQFRHRELQDHLAQHPHPTTP</sequence>
<feature type="transmembrane region" description="Helical" evidence="1">
    <location>
        <begin position="564"/>
        <end position="582"/>
    </location>
</feature>
<feature type="transmembrane region" description="Helical" evidence="1">
    <location>
        <begin position="490"/>
        <end position="512"/>
    </location>
</feature>
<proteinExistence type="predicted"/>
<feature type="transmembrane region" description="Helical" evidence="1">
    <location>
        <begin position="518"/>
        <end position="538"/>
    </location>
</feature>
<name>A0A421AX51_9PSEU</name>
<feature type="transmembrane region" description="Helical" evidence="1">
    <location>
        <begin position="17"/>
        <end position="34"/>
    </location>
</feature>
<accession>A0A421AX51</accession>
<keyword evidence="1" id="KW-0472">Membrane</keyword>
<feature type="transmembrane region" description="Helical" evidence="1">
    <location>
        <begin position="448"/>
        <end position="469"/>
    </location>
</feature>
<keyword evidence="1" id="KW-0812">Transmembrane</keyword>
<feature type="transmembrane region" description="Helical" evidence="1">
    <location>
        <begin position="416"/>
        <end position="436"/>
    </location>
</feature>
<evidence type="ECO:0000313" key="3">
    <source>
        <dbReference type="EMBL" id="RLK54415.1"/>
    </source>
</evidence>
<comment type="caution">
    <text evidence="3">The sequence shown here is derived from an EMBL/GenBank/DDBJ whole genome shotgun (WGS) entry which is preliminary data.</text>
</comment>
<dbReference type="RefSeq" id="WP_246010179.1">
    <property type="nucleotide sequence ID" value="NZ_RCDD01000007.1"/>
</dbReference>
<organism evidence="3 4">
    <name type="scientific">Actinokineospora cianjurensis</name>
    <dbReference type="NCBI Taxonomy" id="585224"/>
    <lineage>
        <taxon>Bacteria</taxon>
        <taxon>Bacillati</taxon>
        <taxon>Actinomycetota</taxon>
        <taxon>Actinomycetes</taxon>
        <taxon>Pseudonocardiales</taxon>
        <taxon>Pseudonocardiaceae</taxon>
        <taxon>Actinokineospora</taxon>
    </lineage>
</organism>
<dbReference type="Gene3D" id="3.40.50.300">
    <property type="entry name" value="P-loop containing nucleotide triphosphate hydrolases"/>
    <property type="match status" value="1"/>
</dbReference>
<feature type="domain" description="NACHT" evidence="2">
    <location>
        <begin position="115"/>
        <end position="242"/>
    </location>
</feature>
<reference evidence="3 4" key="1">
    <citation type="submission" date="2018-10" db="EMBL/GenBank/DDBJ databases">
        <title>Genomic Encyclopedia of Archaeal and Bacterial Type Strains, Phase II (KMG-II): from individual species to whole genera.</title>
        <authorList>
            <person name="Goeker M."/>
        </authorList>
    </citation>
    <scope>NUCLEOTIDE SEQUENCE [LARGE SCALE GENOMIC DNA]</scope>
    <source>
        <strain evidence="3 4">DSM 45657</strain>
    </source>
</reference>
<evidence type="ECO:0000256" key="1">
    <source>
        <dbReference type="SAM" id="Phobius"/>
    </source>
</evidence>
<dbReference type="InterPro" id="IPR007111">
    <property type="entry name" value="NACHT_NTPase"/>
</dbReference>
<keyword evidence="4" id="KW-1185">Reference proteome</keyword>